<evidence type="ECO:0000313" key="4">
    <source>
        <dbReference type="Proteomes" id="UP000694845"/>
    </source>
</evidence>
<keyword evidence="4" id="KW-1185">Reference proteome</keyword>
<dbReference type="InterPro" id="IPR027417">
    <property type="entry name" value="P-loop_NTPase"/>
</dbReference>
<sequence>MGQTVSGYIQPWIQPWAEYFLDWKVQRYMTKLKPEDLREWEVYDYEGVALKQDNLPSTMEELKTLEIRQDDVFIVTYTKAGTTWTQEIMSCVLHDGNLDEVNKRHTMKRVPFLEMNTGGTVHSDCPRTHRMIGWMPRSSPRLIKSHLPGQLLPPQVWEKKVKIVYVIRNPKDVAVSYFHHTRLLCPHLDISWDYFFEKFHSGDIGYGKWWEHYLHLWERRNEDHILFLRFEDMKNVAYFFFANRKKRTQVVFVLVTFYKLTNKDKESVR</sequence>
<dbReference type="InterPro" id="IPR000863">
    <property type="entry name" value="Sulfotransferase_dom"/>
</dbReference>
<dbReference type="AlphaFoldDB" id="A0A8B7YDY9"/>
<name>A0A8B7YDY9_ACAPL</name>
<keyword evidence="2" id="KW-0808">Transferase</keyword>
<protein>
    <submittedName>
        <fullName evidence="5">Sulfotransferase 1 family member D1-like isoform X2</fullName>
    </submittedName>
</protein>
<evidence type="ECO:0000256" key="2">
    <source>
        <dbReference type="ARBA" id="ARBA00022679"/>
    </source>
</evidence>
<organism evidence="4 5">
    <name type="scientific">Acanthaster planci</name>
    <name type="common">Crown-of-thorns starfish</name>
    <dbReference type="NCBI Taxonomy" id="133434"/>
    <lineage>
        <taxon>Eukaryota</taxon>
        <taxon>Metazoa</taxon>
        <taxon>Echinodermata</taxon>
        <taxon>Eleutherozoa</taxon>
        <taxon>Asterozoa</taxon>
        <taxon>Asteroidea</taxon>
        <taxon>Valvatacea</taxon>
        <taxon>Valvatida</taxon>
        <taxon>Acanthasteridae</taxon>
        <taxon>Acanthaster</taxon>
    </lineage>
</organism>
<dbReference type="PANTHER" id="PTHR11783">
    <property type="entry name" value="SULFOTRANSFERASE SULT"/>
    <property type="match status" value="1"/>
</dbReference>
<dbReference type="Gene3D" id="3.40.50.300">
    <property type="entry name" value="P-loop containing nucleotide triphosphate hydrolases"/>
    <property type="match status" value="1"/>
</dbReference>
<proteinExistence type="inferred from homology"/>
<accession>A0A8B7YDY9</accession>
<gene>
    <name evidence="5" type="primary">LOC110979730</name>
</gene>
<evidence type="ECO:0000313" key="5">
    <source>
        <dbReference type="RefSeq" id="XP_022091468.1"/>
    </source>
</evidence>
<dbReference type="OrthoDB" id="205623at2759"/>
<dbReference type="Proteomes" id="UP000694845">
    <property type="component" value="Unplaced"/>
</dbReference>
<dbReference type="RefSeq" id="XP_022091468.1">
    <property type="nucleotide sequence ID" value="XM_022235776.1"/>
</dbReference>
<dbReference type="GeneID" id="110979730"/>
<reference evidence="5" key="1">
    <citation type="submission" date="2025-08" db="UniProtKB">
        <authorList>
            <consortium name="RefSeq"/>
        </authorList>
    </citation>
    <scope>IDENTIFICATION</scope>
</reference>
<comment type="similarity">
    <text evidence="1">Belongs to the sulfotransferase 1 family.</text>
</comment>
<evidence type="ECO:0000256" key="1">
    <source>
        <dbReference type="ARBA" id="ARBA00005771"/>
    </source>
</evidence>
<dbReference type="GO" id="GO:0008146">
    <property type="term" value="F:sulfotransferase activity"/>
    <property type="evidence" value="ECO:0007669"/>
    <property type="project" value="InterPro"/>
</dbReference>
<dbReference type="Pfam" id="PF00685">
    <property type="entry name" value="Sulfotransfer_1"/>
    <property type="match status" value="1"/>
</dbReference>
<feature type="domain" description="Sulfotransferase" evidence="3">
    <location>
        <begin position="69"/>
        <end position="234"/>
    </location>
</feature>
<dbReference type="SUPFAM" id="SSF52540">
    <property type="entry name" value="P-loop containing nucleoside triphosphate hydrolases"/>
    <property type="match status" value="1"/>
</dbReference>
<evidence type="ECO:0000259" key="3">
    <source>
        <dbReference type="Pfam" id="PF00685"/>
    </source>
</evidence>